<dbReference type="InterPro" id="IPR051141">
    <property type="entry name" value="UPF0339_domain"/>
</dbReference>
<name>A0A0F9TIZ8_9ZZZZ</name>
<comment type="caution">
    <text evidence="3">The sequence shown here is derived from an EMBL/GenBank/DDBJ whole genome shotgun (WGS) entry which is preliminary data.</text>
</comment>
<dbReference type="InterPro" id="IPR036913">
    <property type="entry name" value="YegP-like_sf"/>
</dbReference>
<dbReference type="AlphaFoldDB" id="A0A0F9TIZ8"/>
<dbReference type="InterPro" id="IPR010879">
    <property type="entry name" value="DUF1508"/>
</dbReference>
<dbReference type="Pfam" id="PF07411">
    <property type="entry name" value="DUF1508"/>
    <property type="match status" value="2"/>
</dbReference>
<feature type="compositionally biased region" description="Low complexity" evidence="1">
    <location>
        <begin position="86"/>
        <end position="97"/>
    </location>
</feature>
<reference evidence="3" key="1">
    <citation type="journal article" date="2015" name="Nature">
        <title>Complex archaea that bridge the gap between prokaryotes and eukaryotes.</title>
        <authorList>
            <person name="Spang A."/>
            <person name="Saw J.H."/>
            <person name="Jorgensen S.L."/>
            <person name="Zaremba-Niedzwiedzka K."/>
            <person name="Martijn J."/>
            <person name="Lind A.E."/>
            <person name="van Eijk R."/>
            <person name="Schleper C."/>
            <person name="Guy L."/>
            <person name="Ettema T.J."/>
        </authorList>
    </citation>
    <scope>NUCLEOTIDE SEQUENCE</scope>
</reference>
<dbReference type="PANTHER" id="PTHR40606:SF1">
    <property type="entry name" value="UPF0339 PROTEIN YEGP"/>
    <property type="match status" value="1"/>
</dbReference>
<sequence length="111" mass="12197">MSARYELFRSSQNAQYYFRLKAGNSETILQSEGYQTKAGAQNGIDSVRQHSPVDRFYDRRTSTNSQPYFVLKAVNGQVIGTSQMYSSSSARDSGISSVKANGPTAPTVDLT</sequence>
<evidence type="ECO:0000259" key="2">
    <source>
        <dbReference type="Pfam" id="PF07411"/>
    </source>
</evidence>
<dbReference type="Gene3D" id="2.30.29.80">
    <property type="match status" value="1"/>
</dbReference>
<gene>
    <name evidence="3" type="ORF">LCGC14_0321990</name>
</gene>
<dbReference type="PANTHER" id="PTHR40606">
    <property type="match status" value="1"/>
</dbReference>
<dbReference type="SUPFAM" id="SSF160113">
    <property type="entry name" value="YegP-like"/>
    <property type="match status" value="2"/>
</dbReference>
<evidence type="ECO:0000256" key="1">
    <source>
        <dbReference type="SAM" id="MobiDB-lite"/>
    </source>
</evidence>
<evidence type="ECO:0000313" key="3">
    <source>
        <dbReference type="EMBL" id="KKN81245.1"/>
    </source>
</evidence>
<dbReference type="EMBL" id="LAZR01000218">
    <property type="protein sequence ID" value="KKN81245.1"/>
    <property type="molecule type" value="Genomic_DNA"/>
</dbReference>
<protein>
    <recommendedName>
        <fullName evidence="2">DUF1508 domain-containing protein</fullName>
    </recommendedName>
</protein>
<feature type="region of interest" description="Disordered" evidence="1">
    <location>
        <begin position="85"/>
        <end position="111"/>
    </location>
</feature>
<proteinExistence type="predicted"/>
<accession>A0A0F9TIZ8</accession>
<feature type="domain" description="DUF1508" evidence="2">
    <location>
        <begin position="63"/>
        <end position="109"/>
    </location>
</feature>
<feature type="domain" description="DUF1508" evidence="2">
    <location>
        <begin position="12"/>
        <end position="58"/>
    </location>
</feature>
<organism evidence="3">
    <name type="scientific">marine sediment metagenome</name>
    <dbReference type="NCBI Taxonomy" id="412755"/>
    <lineage>
        <taxon>unclassified sequences</taxon>
        <taxon>metagenomes</taxon>
        <taxon>ecological metagenomes</taxon>
    </lineage>
</organism>